<dbReference type="EMBL" id="LXQA010077042">
    <property type="protein sequence ID" value="MCI10630.1"/>
    <property type="molecule type" value="Genomic_DNA"/>
</dbReference>
<accession>A0A392PGM6</accession>
<proteinExistence type="predicted"/>
<comment type="caution">
    <text evidence="2">The sequence shown here is derived from an EMBL/GenBank/DDBJ whole genome shotgun (WGS) entry which is preliminary data.</text>
</comment>
<sequence length="242" mass="28046">MKKLYAIPPPCVDHGTDIKVWPAGKNKRFSVNSAYALLSEDTQQMSEDVWSKVWKLHVPERVQSFVWLMKHDRVLTRYRKSKMHLSSPYCLYCENVIETELHVLRDCPKCMGVWLCSMDQQSRYLFFNSDLQQWIKLNINGAIGGFGIENWSSFWAIACHSIWKWYNKEAHDGSFNRPYNPHVVIKNYVRDYDIAKRADSIVQVRNRVRQNIGWKPPELDWVVVNTDGARTSAGSCGCGGVV</sequence>
<name>A0A392PGM6_9FABA</name>
<keyword evidence="3" id="KW-1185">Reference proteome</keyword>
<dbReference type="InterPro" id="IPR026960">
    <property type="entry name" value="RVT-Znf"/>
</dbReference>
<dbReference type="AlphaFoldDB" id="A0A392PGM6"/>
<dbReference type="Proteomes" id="UP000265520">
    <property type="component" value="Unassembled WGS sequence"/>
</dbReference>
<reference evidence="2 3" key="1">
    <citation type="journal article" date="2018" name="Front. Plant Sci.">
        <title>Red Clover (Trifolium pratense) and Zigzag Clover (T. medium) - A Picture of Genomic Similarities and Differences.</title>
        <authorList>
            <person name="Dluhosova J."/>
            <person name="Istvanek J."/>
            <person name="Nedelnik J."/>
            <person name="Repkova J."/>
        </authorList>
    </citation>
    <scope>NUCLEOTIDE SEQUENCE [LARGE SCALE GENOMIC DNA]</scope>
    <source>
        <strain evidence="3">cv. 10/8</strain>
        <tissue evidence="2">Leaf</tissue>
    </source>
</reference>
<evidence type="ECO:0000313" key="3">
    <source>
        <dbReference type="Proteomes" id="UP000265520"/>
    </source>
</evidence>
<dbReference type="Pfam" id="PF13966">
    <property type="entry name" value="zf-RVT"/>
    <property type="match status" value="1"/>
</dbReference>
<evidence type="ECO:0000259" key="1">
    <source>
        <dbReference type="Pfam" id="PF13966"/>
    </source>
</evidence>
<feature type="non-terminal residue" evidence="2">
    <location>
        <position position="242"/>
    </location>
</feature>
<feature type="domain" description="Reverse transcriptase zinc-binding" evidence="1">
    <location>
        <begin position="29"/>
        <end position="114"/>
    </location>
</feature>
<organism evidence="2 3">
    <name type="scientific">Trifolium medium</name>
    <dbReference type="NCBI Taxonomy" id="97028"/>
    <lineage>
        <taxon>Eukaryota</taxon>
        <taxon>Viridiplantae</taxon>
        <taxon>Streptophyta</taxon>
        <taxon>Embryophyta</taxon>
        <taxon>Tracheophyta</taxon>
        <taxon>Spermatophyta</taxon>
        <taxon>Magnoliopsida</taxon>
        <taxon>eudicotyledons</taxon>
        <taxon>Gunneridae</taxon>
        <taxon>Pentapetalae</taxon>
        <taxon>rosids</taxon>
        <taxon>fabids</taxon>
        <taxon>Fabales</taxon>
        <taxon>Fabaceae</taxon>
        <taxon>Papilionoideae</taxon>
        <taxon>50 kb inversion clade</taxon>
        <taxon>NPAAA clade</taxon>
        <taxon>Hologalegina</taxon>
        <taxon>IRL clade</taxon>
        <taxon>Trifolieae</taxon>
        <taxon>Trifolium</taxon>
    </lineage>
</organism>
<evidence type="ECO:0000313" key="2">
    <source>
        <dbReference type="EMBL" id="MCI10630.1"/>
    </source>
</evidence>
<protein>
    <submittedName>
        <fullName evidence="2">Putative ribonuclease H protein</fullName>
    </submittedName>
</protein>